<gene>
    <name evidence="8" type="ORF">GDO81_009105</name>
</gene>
<dbReference type="PANTHER" id="PTHR28624">
    <property type="entry name" value="COILED-COIL DOMAIN-CONTAINING PROTEIN 51"/>
    <property type="match status" value="1"/>
</dbReference>
<dbReference type="GO" id="GO:0008270">
    <property type="term" value="F:zinc ion binding"/>
    <property type="evidence" value="ECO:0007669"/>
    <property type="project" value="UniProtKB-KW"/>
</dbReference>
<sequence>MPSCLVNQCVSKTGRKGQNGQIILHHFPKDFARIKLWLQQTGQIFKDINALAQRILDEKKYCLCSCHFTLDSYIINVHGRTLRVNAVPSIFPIVCEGESIIEETLKKDRRRKRKRQFDVSTNSFHSLLHSPDPSMNGGLPEDDEVLQFTVTDGLEQSLMRTPIIGLDGRIKVEEGLHPYTDADSLPHLPTISIDGRVKVEEELHQYRDNSSLRQLLIQPPTVSANGRLKVEEAAQEDFQLPKVRFCSIGIQTDYSILNSDLVPKKKRAVTPEELDRPVTPGHFFCNMPSCLVNQCISKTGKRGQNGQIILHPFPKDLSRIKIWLQQTGQTFTNLDALAQKIFDENKRNKYRLCSCHFAIDAYVINIHGRTLRVDAVPSIFPIVSEGECIIQENLRKDRKRKRKRPFNISTNTFQQPVFQPPDPSLNIIVKDEDEFLPDSPIDSPQQPPTTLLYDRIKVQEETLEDFQFYKIGFCSIGTQTDHTISNSILLFKENEAVGSIGQDGLFTPGFTYKKPKIISKTQKPPDLCHAEDVQSVKVKEEPEEYSDSDMSTRYWRVESSVSGNQQLTLQ</sequence>
<evidence type="ECO:0000259" key="7">
    <source>
        <dbReference type="PROSITE" id="PS50950"/>
    </source>
</evidence>
<keyword evidence="9" id="KW-1185">Reference proteome</keyword>
<evidence type="ECO:0000256" key="4">
    <source>
        <dbReference type="ARBA" id="ARBA00023125"/>
    </source>
</evidence>
<dbReference type="Proteomes" id="UP000824782">
    <property type="component" value="Unassembled WGS sequence"/>
</dbReference>
<proteinExistence type="predicted"/>
<evidence type="ECO:0000313" key="9">
    <source>
        <dbReference type="Proteomes" id="UP000824782"/>
    </source>
</evidence>
<evidence type="ECO:0000256" key="3">
    <source>
        <dbReference type="ARBA" id="ARBA00022833"/>
    </source>
</evidence>
<dbReference type="SMART" id="SM00980">
    <property type="entry name" value="THAP"/>
    <property type="match status" value="2"/>
</dbReference>
<dbReference type="PANTHER" id="PTHR28624:SF1">
    <property type="entry name" value="MITOCHONDRIAL POTASSIUM CHANNEL"/>
    <property type="match status" value="1"/>
</dbReference>
<evidence type="ECO:0000256" key="1">
    <source>
        <dbReference type="ARBA" id="ARBA00022723"/>
    </source>
</evidence>
<keyword evidence="1" id="KW-0479">Metal-binding</keyword>
<accession>A0AAV7BNQ8</accession>
<dbReference type="AlphaFoldDB" id="A0AAV7BNQ8"/>
<evidence type="ECO:0000256" key="5">
    <source>
        <dbReference type="PROSITE-ProRule" id="PRU00309"/>
    </source>
</evidence>
<dbReference type="SMART" id="SM00692">
    <property type="entry name" value="DM3"/>
    <property type="match status" value="2"/>
</dbReference>
<comment type="caution">
    <text evidence="8">The sequence shown here is derived from an EMBL/GenBank/DDBJ whole genome shotgun (WGS) entry which is preliminary data.</text>
</comment>
<evidence type="ECO:0000256" key="2">
    <source>
        <dbReference type="ARBA" id="ARBA00022771"/>
    </source>
</evidence>
<evidence type="ECO:0000256" key="6">
    <source>
        <dbReference type="SAM" id="MobiDB-lite"/>
    </source>
</evidence>
<keyword evidence="4 5" id="KW-0238">DNA-binding</keyword>
<dbReference type="EMBL" id="WNYA01000004">
    <property type="protein sequence ID" value="KAG8574249.1"/>
    <property type="molecule type" value="Genomic_DNA"/>
</dbReference>
<dbReference type="PROSITE" id="PS50950">
    <property type="entry name" value="ZF_THAP"/>
    <property type="match status" value="2"/>
</dbReference>
<keyword evidence="2 5" id="KW-0863">Zinc-finger</keyword>
<name>A0AAV7BNQ8_ENGPU</name>
<evidence type="ECO:0000313" key="8">
    <source>
        <dbReference type="EMBL" id="KAG8574249.1"/>
    </source>
</evidence>
<reference evidence="8" key="1">
    <citation type="thesis" date="2020" institute="ProQuest LLC" country="789 East Eisenhower Parkway, Ann Arbor, MI, USA">
        <title>Comparative Genomics and Chromosome Evolution.</title>
        <authorList>
            <person name="Mudd A.B."/>
        </authorList>
    </citation>
    <scope>NUCLEOTIDE SEQUENCE</scope>
    <source>
        <strain evidence="8">237g6f4</strain>
        <tissue evidence="8">Blood</tissue>
    </source>
</reference>
<dbReference type="SUPFAM" id="SSF57716">
    <property type="entry name" value="Glucocorticoid receptor-like (DNA-binding domain)"/>
    <property type="match status" value="2"/>
</dbReference>
<feature type="domain" description="THAP-type" evidence="7">
    <location>
        <begin position="1"/>
        <end position="91"/>
    </location>
</feature>
<dbReference type="InterPro" id="IPR006612">
    <property type="entry name" value="THAP_Znf"/>
</dbReference>
<dbReference type="Pfam" id="PF05485">
    <property type="entry name" value="THAP"/>
    <property type="match status" value="2"/>
</dbReference>
<feature type="compositionally biased region" description="Basic and acidic residues" evidence="6">
    <location>
        <begin position="529"/>
        <end position="540"/>
    </location>
</feature>
<protein>
    <recommendedName>
        <fullName evidence="7">THAP-type domain-containing protein</fullName>
    </recommendedName>
</protein>
<feature type="domain" description="THAP-type" evidence="7">
    <location>
        <begin position="287"/>
        <end position="380"/>
    </location>
</feature>
<organism evidence="8 9">
    <name type="scientific">Engystomops pustulosus</name>
    <name type="common">Tungara frog</name>
    <name type="synonym">Physalaemus pustulosus</name>
    <dbReference type="NCBI Taxonomy" id="76066"/>
    <lineage>
        <taxon>Eukaryota</taxon>
        <taxon>Metazoa</taxon>
        <taxon>Chordata</taxon>
        <taxon>Craniata</taxon>
        <taxon>Vertebrata</taxon>
        <taxon>Euteleostomi</taxon>
        <taxon>Amphibia</taxon>
        <taxon>Batrachia</taxon>
        <taxon>Anura</taxon>
        <taxon>Neobatrachia</taxon>
        <taxon>Hyloidea</taxon>
        <taxon>Leptodactylidae</taxon>
        <taxon>Leiuperinae</taxon>
        <taxon>Engystomops</taxon>
    </lineage>
</organism>
<keyword evidence="3" id="KW-0862">Zinc</keyword>
<dbReference type="GO" id="GO:0003677">
    <property type="term" value="F:DNA binding"/>
    <property type="evidence" value="ECO:0007669"/>
    <property type="project" value="UniProtKB-UniRule"/>
</dbReference>
<feature type="region of interest" description="Disordered" evidence="6">
    <location>
        <begin position="529"/>
        <end position="551"/>
    </location>
</feature>
<dbReference type="InterPro" id="IPR037660">
    <property type="entry name" value="CCDC51"/>
</dbReference>